<sequence>MEQSVASSPGNPLWLIFITIPNGLNGSLATGFPSKSEFRILKTMKRTTATTAPDLNLNKERSRLASLRLVSTRSILLVLKLLVDDLVRIGFHSFELLGSLVYGGLERFVGVGTVDEKPGEGLAYDGRAD</sequence>
<evidence type="ECO:0000313" key="2">
    <source>
        <dbReference type="Proteomes" id="UP000593562"/>
    </source>
</evidence>
<protein>
    <submittedName>
        <fullName evidence="1">Uncharacterized protein</fullName>
    </submittedName>
</protein>
<keyword evidence="2" id="KW-1185">Reference proteome</keyword>
<reference evidence="1 2" key="1">
    <citation type="journal article" date="2020" name="Nat. Commun.">
        <title>Genome of Tripterygium wilfordii and identification of cytochrome P450 involved in triptolide biosynthesis.</title>
        <authorList>
            <person name="Tu L."/>
            <person name="Su P."/>
            <person name="Zhang Z."/>
            <person name="Gao L."/>
            <person name="Wang J."/>
            <person name="Hu T."/>
            <person name="Zhou J."/>
            <person name="Zhang Y."/>
            <person name="Zhao Y."/>
            <person name="Liu Y."/>
            <person name="Song Y."/>
            <person name="Tong Y."/>
            <person name="Lu Y."/>
            <person name="Yang J."/>
            <person name="Xu C."/>
            <person name="Jia M."/>
            <person name="Peters R.J."/>
            <person name="Huang L."/>
            <person name="Gao W."/>
        </authorList>
    </citation>
    <scope>NUCLEOTIDE SEQUENCE [LARGE SCALE GENOMIC DNA]</scope>
    <source>
        <strain evidence="2">cv. XIE 37</strain>
        <tissue evidence="1">Leaf</tissue>
    </source>
</reference>
<dbReference type="Proteomes" id="UP000593562">
    <property type="component" value="Unassembled WGS sequence"/>
</dbReference>
<evidence type="ECO:0000313" key="1">
    <source>
        <dbReference type="EMBL" id="KAF5750648.1"/>
    </source>
</evidence>
<dbReference type="EMBL" id="JAAARO010000003">
    <property type="protein sequence ID" value="KAF5750648.1"/>
    <property type="molecule type" value="Genomic_DNA"/>
</dbReference>
<proteinExistence type="predicted"/>
<comment type="caution">
    <text evidence="1">The sequence shown here is derived from an EMBL/GenBank/DDBJ whole genome shotgun (WGS) entry which is preliminary data.</text>
</comment>
<gene>
    <name evidence="1" type="ORF">HS088_TW03G00987</name>
</gene>
<accession>A0A7J7DW97</accession>
<dbReference type="InParanoid" id="A0A7J7DW97"/>
<organism evidence="1 2">
    <name type="scientific">Tripterygium wilfordii</name>
    <name type="common">Thunder God vine</name>
    <dbReference type="NCBI Taxonomy" id="458696"/>
    <lineage>
        <taxon>Eukaryota</taxon>
        <taxon>Viridiplantae</taxon>
        <taxon>Streptophyta</taxon>
        <taxon>Embryophyta</taxon>
        <taxon>Tracheophyta</taxon>
        <taxon>Spermatophyta</taxon>
        <taxon>Magnoliopsida</taxon>
        <taxon>eudicotyledons</taxon>
        <taxon>Gunneridae</taxon>
        <taxon>Pentapetalae</taxon>
        <taxon>rosids</taxon>
        <taxon>fabids</taxon>
        <taxon>Celastrales</taxon>
        <taxon>Celastraceae</taxon>
        <taxon>Tripterygium</taxon>
    </lineage>
</organism>
<dbReference type="AlphaFoldDB" id="A0A7J7DW97"/>
<name>A0A7J7DW97_TRIWF</name>